<protein>
    <submittedName>
        <fullName evidence="8">Nitroreductase</fullName>
    </submittedName>
</protein>
<dbReference type="GO" id="GO:0034599">
    <property type="term" value="P:cellular response to oxidative stress"/>
    <property type="evidence" value="ECO:0007669"/>
    <property type="project" value="InterPro"/>
</dbReference>
<dbReference type="GeneID" id="36592675"/>
<keyword evidence="9" id="KW-1185">Reference proteome</keyword>
<dbReference type="STRING" id="1095630.A0A2J6TLK2"/>
<dbReference type="InterPro" id="IPR033877">
    <property type="entry name" value="Frm2/Hbn1"/>
</dbReference>
<evidence type="ECO:0000256" key="2">
    <source>
        <dbReference type="ARBA" id="ARBA00004496"/>
    </source>
</evidence>
<dbReference type="SUPFAM" id="SSF55469">
    <property type="entry name" value="FMN-dependent nitroreductase-like"/>
    <property type="match status" value="1"/>
</dbReference>
<comment type="subcellular location">
    <subcellularLocation>
        <location evidence="2">Cytoplasm</location>
    </subcellularLocation>
    <subcellularLocation>
        <location evidence="1">Nucleus</location>
    </subcellularLocation>
</comment>
<dbReference type="RefSeq" id="XP_024740791.1">
    <property type="nucleotide sequence ID" value="XM_024884598.1"/>
</dbReference>
<comment type="similarity">
    <text evidence="3">Belongs to the nitroreductase family.</text>
</comment>
<dbReference type="InParanoid" id="A0A2J6TLK2"/>
<evidence type="ECO:0000313" key="8">
    <source>
        <dbReference type="EMBL" id="PMD63887.1"/>
    </source>
</evidence>
<sequence length="202" mass="22619">MPSSTTFLEAIKARRTNYAITNTSPIPDSKIQEIINETVLHVPSAFNSQSTRVVLLLKGEHEKLWDITTDVLRAIVPAEQFPATEQRMRSFKAGYGTVLFYTDRAVVRGMQDKFAIYADRFPTWGAESTAMHQFAVWTALELEGFGASLQHYNPLIDEKVASTWGIDRDWELTSTLVFGAPTGEAGPKNFESLEKRVKVFGA</sequence>
<evidence type="ECO:0000313" key="9">
    <source>
        <dbReference type="Proteomes" id="UP000235371"/>
    </source>
</evidence>
<feature type="domain" description="Nitroreductase" evidence="7">
    <location>
        <begin position="11"/>
        <end position="179"/>
    </location>
</feature>
<evidence type="ECO:0000259" key="7">
    <source>
        <dbReference type="Pfam" id="PF00881"/>
    </source>
</evidence>
<name>A0A2J6TLK2_9HELO</name>
<dbReference type="OrthoDB" id="2138173at2759"/>
<dbReference type="GO" id="GO:0005634">
    <property type="term" value="C:nucleus"/>
    <property type="evidence" value="ECO:0007669"/>
    <property type="project" value="UniProtKB-SubCell"/>
</dbReference>
<dbReference type="InterPro" id="IPR029479">
    <property type="entry name" value="Nitroreductase"/>
</dbReference>
<evidence type="ECO:0000256" key="4">
    <source>
        <dbReference type="ARBA" id="ARBA00022490"/>
    </source>
</evidence>
<dbReference type="EMBL" id="KZ613777">
    <property type="protein sequence ID" value="PMD63887.1"/>
    <property type="molecule type" value="Genomic_DNA"/>
</dbReference>
<gene>
    <name evidence="8" type="ORF">K444DRAFT_641216</name>
</gene>
<dbReference type="PANTHER" id="PTHR43035">
    <property type="entry name" value="FATTY ACID REPRESSION MUTANT PROTEIN 2-RELATED"/>
    <property type="match status" value="1"/>
</dbReference>
<dbReference type="Gene3D" id="3.40.109.10">
    <property type="entry name" value="NADH Oxidase"/>
    <property type="match status" value="1"/>
</dbReference>
<dbReference type="GO" id="GO:0016491">
    <property type="term" value="F:oxidoreductase activity"/>
    <property type="evidence" value="ECO:0007669"/>
    <property type="project" value="UniProtKB-KW"/>
</dbReference>
<dbReference type="Pfam" id="PF00881">
    <property type="entry name" value="Nitroreductase"/>
    <property type="match status" value="1"/>
</dbReference>
<dbReference type="FunFam" id="3.40.109.10:FF:000001">
    <property type="entry name" value="Nitroreductase family"/>
    <property type="match status" value="1"/>
</dbReference>
<reference evidence="8 9" key="1">
    <citation type="submission" date="2016-04" db="EMBL/GenBank/DDBJ databases">
        <title>A degradative enzymes factory behind the ericoid mycorrhizal symbiosis.</title>
        <authorList>
            <consortium name="DOE Joint Genome Institute"/>
            <person name="Martino E."/>
            <person name="Morin E."/>
            <person name="Grelet G."/>
            <person name="Kuo A."/>
            <person name="Kohler A."/>
            <person name="Daghino S."/>
            <person name="Barry K."/>
            <person name="Choi C."/>
            <person name="Cichocki N."/>
            <person name="Clum A."/>
            <person name="Copeland A."/>
            <person name="Hainaut M."/>
            <person name="Haridas S."/>
            <person name="Labutti K."/>
            <person name="Lindquist E."/>
            <person name="Lipzen A."/>
            <person name="Khouja H.-R."/>
            <person name="Murat C."/>
            <person name="Ohm R."/>
            <person name="Olson A."/>
            <person name="Spatafora J."/>
            <person name="Veneault-Fourrey C."/>
            <person name="Henrissat B."/>
            <person name="Grigoriev I."/>
            <person name="Martin F."/>
            <person name="Perotto S."/>
        </authorList>
    </citation>
    <scope>NUCLEOTIDE SEQUENCE [LARGE SCALE GENOMIC DNA]</scope>
    <source>
        <strain evidence="8 9">E</strain>
    </source>
</reference>
<evidence type="ECO:0000256" key="6">
    <source>
        <dbReference type="ARBA" id="ARBA00023242"/>
    </source>
</evidence>
<dbReference type="AlphaFoldDB" id="A0A2J6TLK2"/>
<dbReference type="Proteomes" id="UP000235371">
    <property type="component" value="Unassembled WGS sequence"/>
</dbReference>
<keyword evidence="5" id="KW-0560">Oxidoreductase</keyword>
<evidence type="ECO:0000256" key="1">
    <source>
        <dbReference type="ARBA" id="ARBA00004123"/>
    </source>
</evidence>
<dbReference type="PANTHER" id="PTHR43035:SF1">
    <property type="entry name" value="FATTY ACID REPRESSION MUTANT PROTEIN 2-RELATED"/>
    <property type="match status" value="1"/>
</dbReference>
<dbReference type="FunCoup" id="A0A2J6TLK2">
    <property type="interactions" value="25"/>
</dbReference>
<accession>A0A2J6TLK2</accession>
<evidence type="ECO:0000256" key="3">
    <source>
        <dbReference type="ARBA" id="ARBA00007118"/>
    </source>
</evidence>
<dbReference type="InterPro" id="IPR000415">
    <property type="entry name" value="Nitroreductase-like"/>
</dbReference>
<keyword evidence="6" id="KW-0539">Nucleus</keyword>
<evidence type="ECO:0000256" key="5">
    <source>
        <dbReference type="ARBA" id="ARBA00023002"/>
    </source>
</evidence>
<organism evidence="8 9">
    <name type="scientific">Hyaloscypha bicolor E</name>
    <dbReference type="NCBI Taxonomy" id="1095630"/>
    <lineage>
        <taxon>Eukaryota</taxon>
        <taxon>Fungi</taxon>
        <taxon>Dikarya</taxon>
        <taxon>Ascomycota</taxon>
        <taxon>Pezizomycotina</taxon>
        <taxon>Leotiomycetes</taxon>
        <taxon>Helotiales</taxon>
        <taxon>Hyaloscyphaceae</taxon>
        <taxon>Hyaloscypha</taxon>
        <taxon>Hyaloscypha bicolor</taxon>
    </lineage>
</organism>
<dbReference type="CDD" id="cd02140">
    <property type="entry name" value="Frm2-like"/>
    <property type="match status" value="1"/>
</dbReference>
<proteinExistence type="inferred from homology"/>
<keyword evidence="4" id="KW-0963">Cytoplasm</keyword>
<dbReference type="GO" id="GO:0005737">
    <property type="term" value="C:cytoplasm"/>
    <property type="evidence" value="ECO:0007669"/>
    <property type="project" value="UniProtKB-SubCell"/>
</dbReference>